<evidence type="ECO:0000313" key="1">
    <source>
        <dbReference type="EMBL" id="KAF6817241.1"/>
    </source>
</evidence>
<name>A0A8H6JR97_9PEZI</name>
<sequence>MSTAATAASASHANAYEAIESSFLRRSYREGVAEGALAGFEIMASSSSKLLRAAPARPFGAVDDATRRGLLVCLALPPPPFLKSTYFECYALQAGLDVETSP</sequence>
<dbReference type="EMBL" id="WIGM01000658">
    <property type="protein sequence ID" value="KAF6817241.1"/>
    <property type="molecule type" value="Genomic_DNA"/>
</dbReference>
<protein>
    <submittedName>
        <fullName evidence="1">Uncharacterized protein</fullName>
    </submittedName>
</protein>
<reference evidence="1" key="1">
    <citation type="journal article" date="2020" name="Phytopathology">
        <title>Genome Sequence Resources of Colletotrichum truncatum, C. plurivorum, C. musicola, and C. sojae: Four Species Pathogenic to Soybean (Glycine max).</title>
        <authorList>
            <person name="Rogerio F."/>
            <person name="Boufleur T.R."/>
            <person name="Ciampi-Guillardi M."/>
            <person name="Sukno S.A."/>
            <person name="Thon M.R."/>
            <person name="Massola Junior N.S."/>
            <person name="Baroncelli R."/>
        </authorList>
    </citation>
    <scope>NUCLEOTIDE SEQUENCE</scope>
    <source>
        <strain evidence="1">LFN0074</strain>
    </source>
</reference>
<keyword evidence="2" id="KW-1185">Reference proteome</keyword>
<proteinExistence type="predicted"/>
<dbReference type="Proteomes" id="UP000639643">
    <property type="component" value="Unassembled WGS sequence"/>
</dbReference>
<accession>A0A8H6JR97</accession>
<gene>
    <name evidence="1" type="ORF">CMUS01_12131</name>
</gene>
<organism evidence="1 2">
    <name type="scientific">Colletotrichum musicola</name>
    <dbReference type="NCBI Taxonomy" id="2175873"/>
    <lineage>
        <taxon>Eukaryota</taxon>
        <taxon>Fungi</taxon>
        <taxon>Dikarya</taxon>
        <taxon>Ascomycota</taxon>
        <taxon>Pezizomycotina</taxon>
        <taxon>Sordariomycetes</taxon>
        <taxon>Hypocreomycetidae</taxon>
        <taxon>Glomerellales</taxon>
        <taxon>Glomerellaceae</taxon>
        <taxon>Colletotrichum</taxon>
        <taxon>Colletotrichum orchidearum species complex</taxon>
    </lineage>
</organism>
<evidence type="ECO:0000313" key="2">
    <source>
        <dbReference type="Proteomes" id="UP000639643"/>
    </source>
</evidence>
<comment type="caution">
    <text evidence="1">The sequence shown here is derived from an EMBL/GenBank/DDBJ whole genome shotgun (WGS) entry which is preliminary data.</text>
</comment>
<dbReference type="AlphaFoldDB" id="A0A8H6JR97"/>